<feature type="region of interest" description="Disordered" evidence="1">
    <location>
        <begin position="1"/>
        <end position="58"/>
    </location>
</feature>
<reference evidence="3 4" key="1">
    <citation type="submission" date="2019-10" db="EMBL/GenBank/DDBJ databases">
        <authorList>
            <person name="Palmer J.M."/>
        </authorList>
    </citation>
    <scope>NUCLEOTIDE SEQUENCE [LARGE SCALE GENOMIC DNA]</scope>
    <source>
        <strain evidence="3 4">TWF696</strain>
    </source>
</reference>
<gene>
    <name evidence="3" type="ORF">TWF696_002701</name>
</gene>
<evidence type="ECO:0000313" key="4">
    <source>
        <dbReference type="Proteomes" id="UP001375240"/>
    </source>
</evidence>
<keyword evidence="2" id="KW-0472">Membrane</keyword>
<evidence type="ECO:0000256" key="2">
    <source>
        <dbReference type="SAM" id="Phobius"/>
    </source>
</evidence>
<dbReference type="AlphaFoldDB" id="A0AAV9U2D4"/>
<accession>A0AAV9U2D4</accession>
<keyword evidence="4" id="KW-1185">Reference proteome</keyword>
<keyword evidence="2" id="KW-0812">Transmembrane</keyword>
<evidence type="ECO:0000313" key="3">
    <source>
        <dbReference type="EMBL" id="KAK6334200.1"/>
    </source>
</evidence>
<protein>
    <submittedName>
        <fullName evidence="3">Uncharacterized protein</fullName>
    </submittedName>
</protein>
<feature type="transmembrane region" description="Helical" evidence="2">
    <location>
        <begin position="479"/>
        <end position="498"/>
    </location>
</feature>
<feature type="compositionally biased region" description="Polar residues" evidence="1">
    <location>
        <begin position="29"/>
        <end position="44"/>
    </location>
</feature>
<dbReference type="Proteomes" id="UP001375240">
    <property type="component" value="Unassembled WGS sequence"/>
</dbReference>
<proteinExistence type="predicted"/>
<organism evidence="3 4">
    <name type="scientific">Orbilia brochopaga</name>
    <dbReference type="NCBI Taxonomy" id="3140254"/>
    <lineage>
        <taxon>Eukaryota</taxon>
        <taxon>Fungi</taxon>
        <taxon>Dikarya</taxon>
        <taxon>Ascomycota</taxon>
        <taxon>Pezizomycotina</taxon>
        <taxon>Orbiliomycetes</taxon>
        <taxon>Orbiliales</taxon>
        <taxon>Orbiliaceae</taxon>
        <taxon>Orbilia</taxon>
    </lineage>
</organism>
<comment type="caution">
    <text evidence="3">The sequence shown here is derived from an EMBL/GenBank/DDBJ whole genome shotgun (WGS) entry which is preliminary data.</text>
</comment>
<name>A0AAV9U2D4_9PEZI</name>
<sequence length="513" mass="56477">MSQSPSPCPRDEASVTPRPYTSYEDRCNQGYQSSESHSNCSHAPSSPGRDWSIGSPALSITSIDPGSPSLRFKARRPATDADACGADDDGDWAADIRQKASNYLQYIESLSQAYESQLGALCAFFKACDAGQWETYTDEPIVKIVEVNKDGSRHLIGIDDIDTLIDHIGDQEREYSPEPQIVSSRVFLLDRVTPDVIGFFGAKLGVEPQFWNAHLTLAEMESTSSGQLVRYGDERGSRVSFLNIPLLRRCTSSEDIGRAMHVENDSQEEGSGTSSRLYEGCSIHLDYNAGTSEATTVLIITSGSDGHLRGCSKSLRTSFVEHLMARPHSVNPYAERASEDTISEAACTFALMLDLIKAIIHHLDSTLDNVPNHTNAEISNFTLNIFKDESDKMRRSILEEQDTISSLSKSLRVSLAAFDEMALRTSGGESATGVADKLQPLVQEFQDRSDRVRQWLQELDSAVVDHQRKRSAQLRRLKITLPVCSISLAVTIVIVFVTQFRIVGSTAKVAIDA</sequence>
<keyword evidence="2" id="KW-1133">Transmembrane helix</keyword>
<evidence type="ECO:0000256" key="1">
    <source>
        <dbReference type="SAM" id="MobiDB-lite"/>
    </source>
</evidence>
<dbReference type="EMBL" id="JAVHNQ010000013">
    <property type="protein sequence ID" value="KAK6334200.1"/>
    <property type="molecule type" value="Genomic_DNA"/>
</dbReference>